<sequence length="97" mass="11222">MSVLMKKEGLRALQAIQTCDQQVWSWLRMLAQDQKGSRVMQARIQQVKKRAENVNTRGRKCQYQKPQGRDKIVDSVMSCNNKKLGPNLDLCRLPSFD</sequence>
<proteinExistence type="predicted"/>
<dbReference type="AlphaFoldDB" id="A0A9D3ZHJ5"/>
<organism evidence="1 2">
    <name type="scientific">Gossypium stocksii</name>
    <dbReference type="NCBI Taxonomy" id="47602"/>
    <lineage>
        <taxon>Eukaryota</taxon>
        <taxon>Viridiplantae</taxon>
        <taxon>Streptophyta</taxon>
        <taxon>Embryophyta</taxon>
        <taxon>Tracheophyta</taxon>
        <taxon>Spermatophyta</taxon>
        <taxon>Magnoliopsida</taxon>
        <taxon>eudicotyledons</taxon>
        <taxon>Gunneridae</taxon>
        <taxon>Pentapetalae</taxon>
        <taxon>rosids</taxon>
        <taxon>malvids</taxon>
        <taxon>Malvales</taxon>
        <taxon>Malvaceae</taxon>
        <taxon>Malvoideae</taxon>
        <taxon>Gossypium</taxon>
    </lineage>
</organism>
<keyword evidence="2" id="KW-1185">Reference proteome</keyword>
<accession>A0A9D3ZHJ5</accession>
<gene>
    <name evidence="1" type="ORF">J1N35_045617</name>
</gene>
<name>A0A9D3ZHJ5_9ROSI</name>
<evidence type="ECO:0000313" key="2">
    <source>
        <dbReference type="Proteomes" id="UP000828251"/>
    </source>
</evidence>
<reference evidence="1 2" key="1">
    <citation type="journal article" date="2021" name="Plant Biotechnol. J.">
        <title>Multi-omics assisted identification of the key and species-specific regulatory components of drought-tolerant mechanisms in Gossypium stocksii.</title>
        <authorList>
            <person name="Yu D."/>
            <person name="Ke L."/>
            <person name="Zhang D."/>
            <person name="Wu Y."/>
            <person name="Sun Y."/>
            <person name="Mei J."/>
            <person name="Sun J."/>
            <person name="Sun Y."/>
        </authorList>
    </citation>
    <scope>NUCLEOTIDE SEQUENCE [LARGE SCALE GENOMIC DNA]</scope>
    <source>
        <strain evidence="2">cv. E1</strain>
        <tissue evidence="1">Leaf</tissue>
    </source>
</reference>
<protein>
    <submittedName>
        <fullName evidence="1">Uncharacterized protein</fullName>
    </submittedName>
</protein>
<dbReference type="EMBL" id="JAIQCV010000013">
    <property type="protein sequence ID" value="KAH1033443.1"/>
    <property type="molecule type" value="Genomic_DNA"/>
</dbReference>
<evidence type="ECO:0000313" key="1">
    <source>
        <dbReference type="EMBL" id="KAH1033443.1"/>
    </source>
</evidence>
<dbReference type="Proteomes" id="UP000828251">
    <property type="component" value="Unassembled WGS sequence"/>
</dbReference>
<comment type="caution">
    <text evidence="1">The sequence shown here is derived from an EMBL/GenBank/DDBJ whole genome shotgun (WGS) entry which is preliminary data.</text>
</comment>